<name>A0ABR1YLI2_9PEZI</name>
<feature type="signal peptide" evidence="1">
    <location>
        <begin position="1"/>
        <end position="21"/>
    </location>
</feature>
<protein>
    <submittedName>
        <fullName evidence="2">Uncharacterized protein</fullName>
    </submittedName>
</protein>
<feature type="chain" id="PRO_5046027034" evidence="1">
    <location>
        <begin position="22"/>
        <end position="230"/>
    </location>
</feature>
<evidence type="ECO:0000313" key="2">
    <source>
        <dbReference type="EMBL" id="KAK8233358.1"/>
    </source>
</evidence>
<keyword evidence="1" id="KW-0732">Signal</keyword>
<sequence length="230" mass="25016">MAKPLVVGLVAALLLVGCGGGCQPVEGVVTGAVQRERKKILQGLIPRDYSATRHHYSPKRGEDWSGQGCGELLVSGHYWSGVSVEKMEEMEGSLEHAWGKKQTSPPVPSTTKVSMFATDDPHGGIGSVPRRGILATSNRTTVDDEMQSTPQHMVAHCLHPNRPCCFSYVRAFYMCRCCCCSGLSLSPFLVPHSFRRKPACMSYNGIGIGSFGTTSRRDLFGPIARCDLRL</sequence>
<dbReference type="PROSITE" id="PS51257">
    <property type="entry name" value="PROKAR_LIPOPROTEIN"/>
    <property type="match status" value="1"/>
</dbReference>
<dbReference type="EMBL" id="JBBWRZ010000006">
    <property type="protein sequence ID" value="KAK8233358.1"/>
    <property type="molecule type" value="Genomic_DNA"/>
</dbReference>
<proteinExistence type="predicted"/>
<accession>A0ABR1YLI2</accession>
<reference evidence="2 3" key="1">
    <citation type="submission" date="2024-04" db="EMBL/GenBank/DDBJ databases">
        <title>Phyllosticta paracitricarpa is synonymous to the EU quarantine fungus P. citricarpa based on phylogenomic analyses.</title>
        <authorList>
            <consortium name="Lawrence Berkeley National Laboratory"/>
            <person name="Van Ingen-Buijs V.A."/>
            <person name="Van Westerhoven A.C."/>
            <person name="Haridas S."/>
            <person name="Skiadas P."/>
            <person name="Martin F."/>
            <person name="Groenewald J.Z."/>
            <person name="Crous P.W."/>
            <person name="Seidl M.F."/>
        </authorList>
    </citation>
    <scope>NUCLEOTIDE SEQUENCE [LARGE SCALE GENOMIC DNA]</scope>
    <source>
        <strain evidence="2 3">CBS 123374</strain>
    </source>
</reference>
<keyword evidence="3" id="KW-1185">Reference proteome</keyword>
<comment type="caution">
    <text evidence="2">The sequence shown here is derived from an EMBL/GenBank/DDBJ whole genome shotgun (WGS) entry which is preliminary data.</text>
</comment>
<evidence type="ECO:0000256" key="1">
    <source>
        <dbReference type="SAM" id="SignalP"/>
    </source>
</evidence>
<dbReference type="Proteomes" id="UP001492380">
    <property type="component" value="Unassembled WGS sequence"/>
</dbReference>
<organism evidence="2 3">
    <name type="scientific">Phyllosticta capitalensis</name>
    <dbReference type="NCBI Taxonomy" id="121624"/>
    <lineage>
        <taxon>Eukaryota</taxon>
        <taxon>Fungi</taxon>
        <taxon>Dikarya</taxon>
        <taxon>Ascomycota</taxon>
        <taxon>Pezizomycotina</taxon>
        <taxon>Dothideomycetes</taxon>
        <taxon>Dothideomycetes incertae sedis</taxon>
        <taxon>Botryosphaeriales</taxon>
        <taxon>Phyllostictaceae</taxon>
        <taxon>Phyllosticta</taxon>
    </lineage>
</organism>
<gene>
    <name evidence="2" type="ORF">HDK90DRAFT_264185</name>
</gene>
<evidence type="ECO:0000313" key="3">
    <source>
        <dbReference type="Proteomes" id="UP001492380"/>
    </source>
</evidence>